<keyword evidence="10" id="KW-1185">Reference proteome</keyword>
<organism evidence="8 10">
    <name type="scientific">Candidatus Methanodesulfokora washburnensis</name>
    <dbReference type="NCBI Taxonomy" id="2478471"/>
    <lineage>
        <taxon>Archaea</taxon>
        <taxon>Thermoproteota</taxon>
        <taxon>Candidatus Korarchaeia</taxon>
        <taxon>Candidatus Korarchaeia incertae sedis</taxon>
        <taxon>Candidatus Methanodesulfokora</taxon>
    </lineage>
</organism>
<dbReference type="InterPro" id="IPR007197">
    <property type="entry name" value="rSAM"/>
</dbReference>
<evidence type="ECO:0000256" key="1">
    <source>
        <dbReference type="ARBA" id="ARBA00001966"/>
    </source>
</evidence>
<evidence type="ECO:0000313" key="11">
    <source>
        <dbReference type="Proteomes" id="UP000316217"/>
    </source>
</evidence>
<dbReference type="SFLD" id="SFLDS00029">
    <property type="entry name" value="Radical_SAM"/>
    <property type="match status" value="1"/>
</dbReference>
<dbReference type="InterPro" id="IPR058240">
    <property type="entry name" value="rSAM_sf"/>
</dbReference>
<dbReference type="SFLD" id="SFLDF00385">
    <property type="entry name" value="7_8-dihydro-6-hydroxymethylpte"/>
    <property type="match status" value="1"/>
</dbReference>
<dbReference type="GO" id="GO:0051539">
    <property type="term" value="F:4 iron, 4 sulfur cluster binding"/>
    <property type="evidence" value="ECO:0007669"/>
    <property type="project" value="UniProtKB-KW"/>
</dbReference>
<dbReference type="PROSITE" id="PS01305">
    <property type="entry name" value="MOAA_NIFB_PQQE"/>
    <property type="match status" value="1"/>
</dbReference>
<gene>
    <name evidence="8" type="ORF">D6D85_01875</name>
    <name evidence="9" type="ORF">EF810_07515</name>
</gene>
<evidence type="ECO:0000256" key="6">
    <source>
        <dbReference type="ARBA" id="ARBA00023014"/>
    </source>
</evidence>
<dbReference type="PANTHER" id="PTHR43306:SF1">
    <property type="entry name" value="7,8-DIHYDRO-6-HYDROXYMETHYLPTERIN DIMETHYLTRANSFERASE"/>
    <property type="match status" value="1"/>
</dbReference>
<dbReference type="PANTHER" id="PTHR43306">
    <property type="entry name" value="7,8-DIHYDRO-6-HYDROXYMETHYLPTERIN DIMETHYLTRANSFERASE"/>
    <property type="match status" value="1"/>
</dbReference>
<dbReference type="Proteomes" id="UP000277582">
    <property type="component" value="Unassembled WGS sequence"/>
</dbReference>
<protein>
    <submittedName>
        <fullName evidence="8">Radical SAM protein</fullName>
    </submittedName>
</protein>
<dbReference type="SUPFAM" id="SSF102114">
    <property type="entry name" value="Radical SAM enzymes"/>
    <property type="match status" value="1"/>
</dbReference>
<evidence type="ECO:0000256" key="5">
    <source>
        <dbReference type="ARBA" id="ARBA00023004"/>
    </source>
</evidence>
<dbReference type="NCBIfam" id="NF045702">
    <property type="entry name" value="rSAM_GDGT_ether"/>
    <property type="match status" value="1"/>
</dbReference>
<dbReference type="EMBL" id="RXII01000120">
    <property type="protein sequence ID" value="RZN58296.1"/>
    <property type="molecule type" value="Genomic_DNA"/>
</dbReference>
<dbReference type="InterPro" id="IPR034474">
    <property type="entry name" value="Methyltransferase_Class_D"/>
</dbReference>
<evidence type="ECO:0000313" key="8">
    <source>
        <dbReference type="EMBL" id="RSN77755.1"/>
    </source>
</evidence>
<dbReference type="Pfam" id="PF23545">
    <property type="entry name" value="Zn_ribbon_HMPTM"/>
    <property type="match status" value="1"/>
</dbReference>
<dbReference type="SFLD" id="SFLDG01067">
    <property type="entry name" value="SPASM/twitch_domain_containing"/>
    <property type="match status" value="1"/>
</dbReference>
<evidence type="ECO:0000313" key="9">
    <source>
        <dbReference type="EMBL" id="RZN58296.1"/>
    </source>
</evidence>
<evidence type="ECO:0000256" key="4">
    <source>
        <dbReference type="ARBA" id="ARBA00022723"/>
    </source>
</evidence>
<sequence length="573" mass="65797">MAVAKLEEKYITVNNKIIKIGGPIPQPKEGEKLVRRTASLCPDCYRYLPAIIVEREGKTFIRRICPDHGEIEEVYWGDAEMLKKAFKYEGPGRGISPQVEFKGVCPFSCGICPLHKNMTALANIVLTNRCNLSCWYCFFYAEKAGFVYEPSVDEIREMIKVLRSERPVPGNAVQLTGGEPTLREDLVEIVKMIKEMGVDHVQLNTHGITFVERPEYLAELRRAGVNTLYLSFDGVTPESNPKNHWEIPYIFKAARDAGMTSIVLVPTVIKGVNDHELGAIIEFAALNIDIVRGVNFQPVSLVGQMPRKERDKYRITIPDVIKKIEEQTNGQIPRDAWYTVPFSTAISDFVEALTGRPQYKFTNHPACGMATYVFPEFSYKNGEKVLKRFVPITEFVDVEGFHDYLQEKADEIRKGANKYITAMKVLLNIGKFIRKDKQPEGIDLMSTLRKIFLRRDYSALGEFHYKALFLGMMHFMDLYNYDVQRVIKCDIHYLVPGGKVIPFCTFNVMPDIYRDRIQREYETPLEEYAEEHPGKVGEISKYKRDIRKLVGGEEYIKTYKQFFHLFRNPPGAQ</sequence>
<evidence type="ECO:0000256" key="3">
    <source>
        <dbReference type="ARBA" id="ARBA00022691"/>
    </source>
</evidence>
<dbReference type="InterPro" id="IPR034471">
    <property type="entry name" value="GDGT/MA_synthase"/>
</dbReference>
<keyword evidence="2" id="KW-0004">4Fe-4S</keyword>
<dbReference type="GO" id="GO:0008168">
    <property type="term" value="F:methyltransferase activity"/>
    <property type="evidence" value="ECO:0007669"/>
    <property type="project" value="InterPro"/>
</dbReference>
<dbReference type="Pfam" id="PF04055">
    <property type="entry name" value="Radical_SAM"/>
    <property type="match status" value="1"/>
</dbReference>
<dbReference type="Gene3D" id="3.20.20.70">
    <property type="entry name" value="Aldolase class I"/>
    <property type="match status" value="1"/>
</dbReference>
<dbReference type="InterPro" id="IPR056488">
    <property type="entry name" value="Zn_ribbon_HMPTM"/>
</dbReference>
<dbReference type="PROSITE" id="PS51918">
    <property type="entry name" value="RADICAL_SAM"/>
    <property type="match status" value="1"/>
</dbReference>
<dbReference type="RefSeq" id="WP_125670370.1">
    <property type="nucleotide sequence ID" value="NZ_RCOS01000027.1"/>
</dbReference>
<dbReference type="InterPro" id="IPR013785">
    <property type="entry name" value="Aldolase_TIM"/>
</dbReference>
<comment type="caution">
    <text evidence="8">The sequence shown here is derived from an EMBL/GenBank/DDBJ whole genome shotgun (WGS) entry which is preliminary data.</text>
</comment>
<feature type="domain" description="Radical SAM core" evidence="7">
    <location>
        <begin position="116"/>
        <end position="327"/>
    </location>
</feature>
<keyword evidence="6" id="KW-0411">Iron-sulfur</keyword>
<evidence type="ECO:0000256" key="2">
    <source>
        <dbReference type="ARBA" id="ARBA00022485"/>
    </source>
</evidence>
<dbReference type="GO" id="GO:0046872">
    <property type="term" value="F:metal ion binding"/>
    <property type="evidence" value="ECO:0007669"/>
    <property type="project" value="UniProtKB-KW"/>
</dbReference>
<keyword evidence="5" id="KW-0408">Iron</keyword>
<dbReference type="AlphaFoldDB" id="A0A429GVG8"/>
<keyword evidence="4" id="KW-0479">Metal-binding</keyword>
<accession>A0A429GVG8</accession>
<comment type="cofactor">
    <cofactor evidence="1">
        <name>[4Fe-4S] cluster</name>
        <dbReference type="ChEBI" id="CHEBI:49883"/>
    </cofactor>
</comment>
<dbReference type="EMBL" id="RCOS01000027">
    <property type="protein sequence ID" value="RSN77755.1"/>
    <property type="molecule type" value="Genomic_DNA"/>
</dbReference>
<dbReference type="Proteomes" id="UP000316217">
    <property type="component" value="Unassembled WGS sequence"/>
</dbReference>
<dbReference type="OrthoDB" id="49555at2157"/>
<keyword evidence="3" id="KW-0949">S-adenosyl-L-methionine</keyword>
<name>A0A429GVG8_9CREN</name>
<reference evidence="8 10" key="1">
    <citation type="submission" date="2018-10" db="EMBL/GenBank/DDBJ databases">
        <title>Co-occurring genomic capacity for anaerobic methane metabolism and dissimilatory sulfite reduction discovered in the Korarchaeota.</title>
        <authorList>
            <person name="Mckay L.J."/>
            <person name="Dlakic M."/>
            <person name="Fields M.W."/>
            <person name="Delmont T.O."/>
            <person name="Eren A.M."/>
            <person name="Jay Z.J."/>
            <person name="Klingelsmith K.B."/>
            <person name="Rusch D.B."/>
            <person name="Inskeep W.P."/>
        </authorList>
    </citation>
    <scope>NUCLEOTIDE SEQUENCE [LARGE SCALE GENOMIC DNA]</scope>
    <source>
        <strain evidence="8 10">MDKW</strain>
    </source>
</reference>
<dbReference type="SFLD" id="SFLDG01100">
    <property type="entry name" value="methyltransferase_(Class_D)"/>
    <property type="match status" value="1"/>
</dbReference>
<evidence type="ECO:0000259" key="7">
    <source>
        <dbReference type="PROSITE" id="PS51918"/>
    </source>
</evidence>
<dbReference type="InterPro" id="IPR000385">
    <property type="entry name" value="MoaA_NifB_PqqE_Fe-S-bd_CS"/>
</dbReference>
<reference evidence="9 11" key="2">
    <citation type="journal article" date="2019" name="Nat. Microbiol.">
        <title>Wide diversity of methane and short-chain alkane metabolisms in uncultured archaea.</title>
        <authorList>
            <person name="Borrel G."/>
            <person name="Adam P.S."/>
            <person name="McKay L.J."/>
            <person name="Chen L.X."/>
            <person name="Sierra-Garcia I.N."/>
            <person name="Sieber C.M."/>
            <person name="Letourneur Q."/>
            <person name="Ghozlane A."/>
            <person name="Andersen G.L."/>
            <person name="Li W.J."/>
            <person name="Hallam S.J."/>
            <person name="Muyzer G."/>
            <person name="de Oliveira V.M."/>
            <person name="Inskeep W.P."/>
            <person name="Banfield J.F."/>
            <person name="Gribaldo S."/>
        </authorList>
    </citation>
    <scope>NUCLEOTIDE SEQUENCE [LARGE SCALE GENOMIC DNA]</scope>
    <source>
        <strain evidence="9">NM4</strain>
    </source>
</reference>
<proteinExistence type="predicted"/>
<evidence type="ECO:0000313" key="10">
    <source>
        <dbReference type="Proteomes" id="UP000277582"/>
    </source>
</evidence>
<dbReference type="CDD" id="cd01335">
    <property type="entry name" value="Radical_SAM"/>
    <property type="match status" value="1"/>
</dbReference>